<organism evidence="1 2">
    <name type="scientific">Dreissena polymorpha</name>
    <name type="common">Zebra mussel</name>
    <name type="synonym">Mytilus polymorpha</name>
    <dbReference type="NCBI Taxonomy" id="45954"/>
    <lineage>
        <taxon>Eukaryota</taxon>
        <taxon>Metazoa</taxon>
        <taxon>Spiralia</taxon>
        <taxon>Lophotrochozoa</taxon>
        <taxon>Mollusca</taxon>
        <taxon>Bivalvia</taxon>
        <taxon>Autobranchia</taxon>
        <taxon>Heteroconchia</taxon>
        <taxon>Euheterodonta</taxon>
        <taxon>Imparidentia</taxon>
        <taxon>Neoheterodontei</taxon>
        <taxon>Myida</taxon>
        <taxon>Dreissenoidea</taxon>
        <taxon>Dreissenidae</taxon>
        <taxon>Dreissena</taxon>
    </lineage>
</organism>
<evidence type="ECO:0000313" key="2">
    <source>
        <dbReference type="Proteomes" id="UP000828390"/>
    </source>
</evidence>
<sequence>MYIFTSKHIVGYPRLIHSVTLQHLQNGSTVGIQRCSKRCKRPLTVVNSAIPSRIGGFVAFVRNYAIVFNTTGFAYKASTPTTTRTL</sequence>
<evidence type="ECO:0000313" key="1">
    <source>
        <dbReference type="EMBL" id="KAH3857988.1"/>
    </source>
</evidence>
<proteinExistence type="predicted"/>
<name>A0A9D4LHV0_DREPO</name>
<reference evidence="1" key="1">
    <citation type="journal article" date="2019" name="bioRxiv">
        <title>The Genome of the Zebra Mussel, Dreissena polymorpha: A Resource for Invasive Species Research.</title>
        <authorList>
            <person name="McCartney M.A."/>
            <person name="Auch B."/>
            <person name="Kono T."/>
            <person name="Mallez S."/>
            <person name="Zhang Y."/>
            <person name="Obille A."/>
            <person name="Becker A."/>
            <person name="Abrahante J.E."/>
            <person name="Garbe J."/>
            <person name="Badalamenti J.P."/>
            <person name="Herman A."/>
            <person name="Mangelson H."/>
            <person name="Liachko I."/>
            <person name="Sullivan S."/>
            <person name="Sone E.D."/>
            <person name="Koren S."/>
            <person name="Silverstein K.A.T."/>
            <person name="Beckman K.B."/>
            <person name="Gohl D.M."/>
        </authorList>
    </citation>
    <scope>NUCLEOTIDE SEQUENCE</scope>
    <source>
        <strain evidence="1">Duluth1</strain>
        <tissue evidence="1">Whole animal</tissue>
    </source>
</reference>
<comment type="caution">
    <text evidence="1">The sequence shown here is derived from an EMBL/GenBank/DDBJ whole genome shotgun (WGS) entry which is preliminary data.</text>
</comment>
<accession>A0A9D4LHV0</accession>
<protein>
    <submittedName>
        <fullName evidence="1">Uncharacterized protein</fullName>
    </submittedName>
</protein>
<reference evidence="1" key="2">
    <citation type="submission" date="2020-11" db="EMBL/GenBank/DDBJ databases">
        <authorList>
            <person name="McCartney M.A."/>
            <person name="Auch B."/>
            <person name="Kono T."/>
            <person name="Mallez S."/>
            <person name="Becker A."/>
            <person name="Gohl D.M."/>
            <person name="Silverstein K.A.T."/>
            <person name="Koren S."/>
            <person name="Bechman K.B."/>
            <person name="Herman A."/>
            <person name="Abrahante J.E."/>
            <person name="Garbe J."/>
        </authorList>
    </citation>
    <scope>NUCLEOTIDE SEQUENCE</scope>
    <source>
        <strain evidence="1">Duluth1</strain>
        <tissue evidence="1">Whole animal</tissue>
    </source>
</reference>
<dbReference type="EMBL" id="JAIWYP010000003">
    <property type="protein sequence ID" value="KAH3857988.1"/>
    <property type="molecule type" value="Genomic_DNA"/>
</dbReference>
<dbReference type="AlphaFoldDB" id="A0A9D4LHV0"/>
<gene>
    <name evidence="1" type="ORF">DPMN_100607</name>
</gene>
<dbReference type="Proteomes" id="UP000828390">
    <property type="component" value="Unassembled WGS sequence"/>
</dbReference>
<keyword evidence="2" id="KW-1185">Reference proteome</keyword>